<proteinExistence type="predicted"/>
<name>A0A220U6J1_9BACI</name>
<dbReference type="InterPro" id="IPR007530">
    <property type="entry name" value="Aminoglycoside_adenylylTfrase"/>
</dbReference>
<dbReference type="KEGG" id="vil:CFK37_17190"/>
<dbReference type="EMBL" id="CP022315">
    <property type="protein sequence ID" value="ASK63768.1"/>
    <property type="molecule type" value="Genomic_DNA"/>
</dbReference>
<organism evidence="1 2">
    <name type="scientific">Virgibacillus phasianinus</name>
    <dbReference type="NCBI Taxonomy" id="2017483"/>
    <lineage>
        <taxon>Bacteria</taxon>
        <taxon>Bacillati</taxon>
        <taxon>Bacillota</taxon>
        <taxon>Bacilli</taxon>
        <taxon>Bacillales</taxon>
        <taxon>Bacillaceae</taxon>
        <taxon>Virgibacillus</taxon>
    </lineage>
</organism>
<dbReference type="Proteomes" id="UP000198312">
    <property type="component" value="Chromosome"/>
</dbReference>
<dbReference type="Pfam" id="PF04439">
    <property type="entry name" value="Adenyl_transf"/>
    <property type="match status" value="1"/>
</dbReference>
<dbReference type="OrthoDB" id="9776406at2"/>
<sequence>MKFWWVSTYVAKALWREEQSYAKFAMEVPVRNMLLRMLEWYVGTNTDFAVSVGKSGKLLNQYLDEENGGN</sequence>
<gene>
    <name evidence="1" type="ORF">CFK37_17190</name>
</gene>
<evidence type="ECO:0000313" key="2">
    <source>
        <dbReference type="Proteomes" id="UP000198312"/>
    </source>
</evidence>
<accession>A0A220U6J1</accession>
<evidence type="ECO:0000313" key="1">
    <source>
        <dbReference type="EMBL" id="ASK63768.1"/>
    </source>
</evidence>
<keyword evidence="2" id="KW-1185">Reference proteome</keyword>
<dbReference type="AlphaFoldDB" id="A0A220U6J1"/>
<dbReference type="Gene3D" id="1.20.120.330">
    <property type="entry name" value="Nucleotidyltransferases domain 2"/>
    <property type="match status" value="1"/>
</dbReference>
<dbReference type="SUPFAM" id="SSF81631">
    <property type="entry name" value="PAP/OAS1 substrate-binding domain"/>
    <property type="match status" value="1"/>
</dbReference>
<reference evidence="1 2" key="1">
    <citation type="submission" date="2017-07" db="EMBL/GenBank/DDBJ databases">
        <title>Virgibacillus sp. LM2416.</title>
        <authorList>
            <person name="Tak E.J."/>
            <person name="Bae J.-W."/>
        </authorList>
    </citation>
    <scope>NUCLEOTIDE SEQUENCE [LARGE SCALE GENOMIC DNA]</scope>
    <source>
        <strain evidence="1 2">LM2416</strain>
    </source>
</reference>
<protein>
    <submittedName>
        <fullName evidence="1">Uncharacterized protein</fullName>
    </submittedName>
</protein>